<keyword evidence="3" id="KW-1185">Reference proteome</keyword>
<keyword evidence="1" id="KW-0732">Signal</keyword>
<evidence type="ECO:0000256" key="1">
    <source>
        <dbReference type="SAM" id="SignalP"/>
    </source>
</evidence>
<dbReference type="EMBL" id="LDJI01000004">
    <property type="protein sequence ID" value="KRG66046.1"/>
    <property type="molecule type" value="Genomic_DNA"/>
</dbReference>
<dbReference type="Gene3D" id="3.10.450.50">
    <property type="match status" value="1"/>
</dbReference>
<dbReference type="RefSeq" id="WP_245626112.1">
    <property type="nucleotide sequence ID" value="NZ_LDJI01000004.1"/>
</dbReference>
<evidence type="ECO:0008006" key="4">
    <source>
        <dbReference type="Google" id="ProtNLM"/>
    </source>
</evidence>
<dbReference type="AlphaFoldDB" id="A0A0R0CJG8"/>
<gene>
    <name evidence="2" type="ORF">ABB26_02210</name>
</gene>
<dbReference type="PATRIC" id="fig|405444.3.peg.2852"/>
<dbReference type="Proteomes" id="UP000050864">
    <property type="component" value="Unassembled WGS sequence"/>
</dbReference>
<dbReference type="PROSITE" id="PS51257">
    <property type="entry name" value="PROKAR_LIPOPROTEIN"/>
    <property type="match status" value="1"/>
</dbReference>
<reference evidence="2 3" key="1">
    <citation type="submission" date="2015-05" db="EMBL/GenBank/DDBJ databases">
        <title>Genome sequencing and analysis of members of genus Stenotrophomonas.</title>
        <authorList>
            <person name="Patil P.P."/>
            <person name="Midha S."/>
            <person name="Patil P.B."/>
        </authorList>
    </citation>
    <scope>NUCLEOTIDE SEQUENCE [LARGE SCALE GENOMIC DNA]</scope>
    <source>
        <strain evidence="2 3">DSM 18929</strain>
    </source>
</reference>
<protein>
    <recommendedName>
        <fullName evidence="4">DUF4440 domain-containing protein</fullName>
    </recommendedName>
</protein>
<evidence type="ECO:0000313" key="3">
    <source>
        <dbReference type="Proteomes" id="UP000050864"/>
    </source>
</evidence>
<sequence>MIRTVINCMLCAVIVLSMAACGREPPEQRLRLTVAAMQEAVEKGRPKDFMESVAEDFVGNGGLDREGLERLLKGQLLLSPNVTVQTGPLSVEMGAGDATTATVRFSVLLAGGSGRFVPERGDMQELVSGWREEDGQWRLYSASWKPVGAD</sequence>
<comment type="caution">
    <text evidence="2">The sequence shown here is derived from an EMBL/GenBank/DDBJ whole genome shotgun (WGS) entry which is preliminary data.</text>
</comment>
<dbReference type="InterPro" id="IPR032710">
    <property type="entry name" value="NTF2-like_dom_sf"/>
</dbReference>
<proteinExistence type="predicted"/>
<feature type="signal peptide" evidence="1">
    <location>
        <begin position="1"/>
        <end position="19"/>
    </location>
</feature>
<name>A0A0R0CJG8_9GAMM</name>
<feature type="chain" id="PRO_5006394127" description="DUF4440 domain-containing protein" evidence="1">
    <location>
        <begin position="20"/>
        <end position="150"/>
    </location>
</feature>
<accession>A0A0R0CJG8</accession>
<dbReference type="SUPFAM" id="SSF54427">
    <property type="entry name" value="NTF2-like"/>
    <property type="match status" value="1"/>
</dbReference>
<organism evidence="2 3">
    <name type="scientific">Stenotrophomonas humi</name>
    <dbReference type="NCBI Taxonomy" id="405444"/>
    <lineage>
        <taxon>Bacteria</taxon>
        <taxon>Pseudomonadati</taxon>
        <taxon>Pseudomonadota</taxon>
        <taxon>Gammaproteobacteria</taxon>
        <taxon>Lysobacterales</taxon>
        <taxon>Lysobacteraceae</taxon>
        <taxon>Stenotrophomonas</taxon>
    </lineage>
</organism>
<evidence type="ECO:0000313" key="2">
    <source>
        <dbReference type="EMBL" id="KRG66046.1"/>
    </source>
</evidence>